<sequence length="375" mass="43340">MNVYNSIFAILKLAPDSTILCTYPVPFGRLPYRLFEALNYTGYKTAYNAAFYADYSIRNLKPFSYSQFVEGCVNRMRREVRVRVAEMQLMTRTLQEYEYLLRILQLQVDTAKLTPEQRDGLDSLRSKINNLQRTLHTKYQHFIGKYDRELVFSPHIPESLAHSAVDDPEYVLTLGHLQPKDSWDGVGIMVFNGPQYIDKVFKVLGETLQLICELPSGYAHKRVGSIHEPVGGPKEYDTSYKYQDFRRTCATFNPYHRTLLPDQLTAVLLKEWKRKAAPLLHDVPLYSGPESLQGAINELMQDGPTEHAVQLFDTVDPYTQMKSRQITKLLHDPLFDSGIRREIREMRLKNDTLAHSIVTNPHLLNNIDKLLRVNL</sequence>
<reference evidence="1" key="1">
    <citation type="journal article" date="2016" name="Gigascience">
        <title>De novo construction of an expanded transcriptome assembly for the western tarnished plant bug, Lygus hesperus.</title>
        <authorList>
            <person name="Tassone E.E."/>
            <person name="Geib S.M."/>
            <person name="Hall B."/>
            <person name="Fabrick J.A."/>
            <person name="Brent C.S."/>
            <person name="Hull J.J."/>
        </authorList>
    </citation>
    <scope>NUCLEOTIDE SEQUENCE</scope>
</reference>
<protein>
    <submittedName>
        <fullName evidence="1">Uncharacterized protein</fullName>
    </submittedName>
</protein>
<proteinExistence type="predicted"/>
<evidence type="ECO:0000313" key="1">
    <source>
        <dbReference type="EMBL" id="JAP98117.1"/>
    </source>
</evidence>
<gene>
    <name evidence="1" type="ORF">g.937</name>
</gene>
<name>A0A146KNW6_LYGHE</name>
<dbReference type="EMBL" id="GDHC01020511">
    <property type="protein sequence ID" value="JAP98117.1"/>
    <property type="molecule type" value="Transcribed_RNA"/>
</dbReference>
<dbReference type="AlphaFoldDB" id="A0A146KNW6"/>
<organism evidence="1">
    <name type="scientific">Lygus hesperus</name>
    <name type="common">Western plant bug</name>
    <dbReference type="NCBI Taxonomy" id="30085"/>
    <lineage>
        <taxon>Eukaryota</taxon>
        <taxon>Metazoa</taxon>
        <taxon>Ecdysozoa</taxon>
        <taxon>Arthropoda</taxon>
        <taxon>Hexapoda</taxon>
        <taxon>Insecta</taxon>
        <taxon>Pterygota</taxon>
        <taxon>Neoptera</taxon>
        <taxon>Paraneoptera</taxon>
        <taxon>Hemiptera</taxon>
        <taxon>Heteroptera</taxon>
        <taxon>Panheteroptera</taxon>
        <taxon>Cimicomorpha</taxon>
        <taxon>Miridae</taxon>
        <taxon>Mirini</taxon>
        <taxon>Lygus</taxon>
    </lineage>
</organism>
<accession>A0A146KNW6</accession>